<dbReference type="PANTHER" id="PTHR10277:SF57">
    <property type="entry name" value="(R)-CITRAMALATE SYNTHASE CIMA"/>
    <property type="match status" value="1"/>
</dbReference>
<gene>
    <name evidence="9" type="primary">leuA</name>
    <name evidence="9" type="ORF">MGMO_80c00120</name>
</gene>
<dbReference type="InterPro" id="IPR013709">
    <property type="entry name" value="2-isopropylmalate_synth_dimer"/>
</dbReference>
<keyword evidence="5" id="KW-0100">Branched-chain amino acid biosynthesis</keyword>
<dbReference type="PANTHER" id="PTHR10277">
    <property type="entry name" value="HOMOCITRATE SYNTHASE-RELATED"/>
    <property type="match status" value="1"/>
</dbReference>
<dbReference type="EC" id="2.3.3.13" evidence="9"/>
<dbReference type="EMBL" id="AYLO01000077">
    <property type="protein sequence ID" value="ESS71971.1"/>
    <property type="molecule type" value="Genomic_DNA"/>
</dbReference>
<keyword evidence="3 7" id="KW-0808">Transferase</keyword>
<comment type="function">
    <text evidence="6">Catalyzes the condensation of the acetyl group of acetyl-CoA with 3-methyl-2-oxobutanoate (2-ketoisovalerate) to form 3-carboxy-3-hydroxy-4-methylpentanoate (2-isopropylmalate).</text>
</comment>
<dbReference type="GO" id="GO:0003852">
    <property type="term" value="F:2-isopropylmalate synthase activity"/>
    <property type="evidence" value="ECO:0007669"/>
    <property type="project" value="UniProtKB-EC"/>
</dbReference>
<dbReference type="Pfam" id="PF00682">
    <property type="entry name" value="HMGL-like"/>
    <property type="match status" value="1"/>
</dbReference>
<dbReference type="InterPro" id="IPR054691">
    <property type="entry name" value="LeuA/HCS_post-cat"/>
</dbReference>
<dbReference type="AlphaFoldDB" id="V5DXC1"/>
<dbReference type="eggNOG" id="COG0119">
    <property type="taxonomic scope" value="Bacteria"/>
</dbReference>
<dbReference type="InterPro" id="IPR050073">
    <property type="entry name" value="2-IPM_HCS-like"/>
</dbReference>
<dbReference type="STRING" id="1116472.MGMO_80c00120"/>
<evidence type="ECO:0000313" key="9">
    <source>
        <dbReference type="EMBL" id="ESS71971.1"/>
    </source>
</evidence>
<feature type="domain" description="Pyruvate carboxyltransferase" evidence="8">
    <location>
        <begin position="5"/>
        <end position="266"/>
    </location>
</feature>
<dbReference type="Pfam" id="PF22617">
    <property type="entry name" value="HCS_D2"/>
    <property type="match status" value="1"/>
</dbReference>
<dbReference type="InterPro" id="IPR036230">
    <property type="entry name" value="LeuA_allosteric_dom_sf"/>
</dbReference>
<accession>V5DXC1</accession>
<keyword evidence="10" id="KW-1185">Reference proteome</keyword>
<evidence type="ECO:0000256" key="6">
    <source>
        <dbReference type="ARBA" id="ARBA00037629"/>
    </source>
</evidence>
<evidence type="ECO:0000256" key="3">
    <source>
        <dbReference type="ARBA" id="ARBA00022679"/>
    </source>
</evidence>
<evidence type="ECO:0000256" key="1">
    <source>
        <dbReference type="ARBA" id="ARBA00022430"/>
    </source>
</evidence>
<dbReference type="Proteomes" id="UP000017842">
    <property type="component" value="Unassembled WGS sequence"/>
</dbReference>
<dbReference type="InterPro" id="IPR002034">
    <property type="entry name" value="AIPM/Hcit_synth_CS"/>
</dbReference>
<comment type="caution">
    <text evidence="9">The sequence shown here is derived from an EMBL/GenBank/DDBJ whole genome shotgun (WGS) entry which is preliminary data.</text>
</comment>
<dbReference type="SUPFAM" id="SSF110921">
    <property type="entry name" value="2-isopropylmalate synthase LeuA, allosteric (dimerisation) domain"/>
    <property type="match status" value="1"/>
</dbReference>
<dbReference type="Pfam" id="PF08502">
    <property type="entry name" value="LeuA_dimer"/>
    <property type="match status" value="1"/>
</dbReference>
<comment type="similarity">
    <text evidence="7">Belongs to the alpha-IPM synthase/homocitrate synthase family.</text>
</comment>
<dbReference type="PROSITE" id="PS00816">
    <property type="entry name" value="AIPM_HOMOCIT_SYNTH_2"/>
    <property type="match status" value="1"/>
</dbReference>
<dbReference type="SUPFAM" id="SSF51569">
    <property type="entry name" value="Aldolase"/>
    <property type="match status" value="1"/>
</dbReference>
<dbReference type="PROSITE" id="PS50991">
    <property type="entry name" value="PYR_CT"/>
    <property type="match status" value="1"/>
</dbReference>
<dbReference type="InterPro" id="IPR013785">
    <property type="entry name" value="Aldolase_TIM"/>
</dbReference>
<dbReference type="PROSITE" id="PS00815">
    <property type="entry name" value="AIPM_HOMOCIT_SYNTH_1"/>
    <property type="match status" value="1"/>
</dbReference>
<dbReference type="Gene3D" id="3.30.160.340">
    <property type="match status" value="1"/>
</dbReference>
<keyword evidence="2" id="KW-0028">Amino-acid biosynthesis</keyword>
<protein>
    <submittedName>
        <fullName evidence="9">Putative 2-isopropylmalate synthase LeuA</fullName>
        <ecNumber evidence="9">2.3.3.13</ecNumber>
    </submittedName>
</protein>
<name>V5DXC1_9GAMM</name>
<dbReference type="GO" id="GO:0009098">
    <property type="term" value="P:L-leucine biosynthetic process"/>
    <property type="evidence" value="ECO:0007669"/>
    <property type="project" value="UniProtKB-UniPathway"/>
</dbReference>
<keyword evidence="9" id="KW-0012">Acyltransferase</keyword>
<proteinExistence type="inferred from homology"/>
<dbReference type="Gene3D" id="3.30.160.740">
    <property type="match status" value="1"/>
</dbReference>
<sequence length="508" mass="55991">MTRTIQLMDTTLRDGEQTQGVSFTPAEKVSIAKALLQSLRVDRIEVASARVSQGEKEAVKSINDWARHEGFDGRVEVLGFVDHTRSVDWILETGGRVINLLTKGSEKHCREQLGKTLAQHTADILQTIRYALDKGLKVNVYLEDWSNGYHDNPAYVYELVDNLRHAGIDHFMLPDTLGVLSPDEVFANLGDMCSRYPELQFDFHPHNDYGLATANVMAAVRAGVNSIHCTINCLGERAGNASLAEVAVVLRDKMHLQLAIDESHIFAISNMVETFSGKRVAANAPVIGADVFTQTAGIHADGDHKGGLYKTKLGPERFSRTRSYALGKMSGKASLKKNLEKLELELSEEDQKKVLEQIVRLGDSKQTITADDLPFIIADVLASKDYQHIKLLNCSITSGFNLESTVSIRASINGKEHVASGFGNGGYDAFMHAIEKVLALYDYALPRLADYEVRIPKGGLTSALTECVITWDCGGNIRKTRGVHANQVFAAVLATLRIINMQLHEMKL</sequence>
<evidence type="ECO:0000256" key="4">
    <source>
        <dbReference type="ARBA" id="ARBA00023211"/>
    </source>
</evidence>
<dbReference type="SMART" id="SM00917">
    <property type="entry name" value="LeuA_dimer"/>
    <property type="match status" value="1"/>
</dbReference>
<evidence type="ECO:0000313" key="10">
    <source>
        <dbReference type="Proteomes" id="UP000017842"/>
    </source>
</evidence>
<evidence type="ECO:0000256" key="2">
    <source>
        <dbReference type="ARBA" id="ARBA00022605"/>
    </source>
</evidence>
<reference evidence="9 10" key="1">
    <citation type="journal article" date="2013" name="Genome Announc.">
        <title>Draft Genome Sequence of the Methanotrophic Gammaproteobacterium Methyloglobulus morosus DSM 22980 Strain KoM1.</title>
        <authorList>
            <person name="Poehlein A."/>
            <person name="Deutzmann J.S."/>
            <person name="Daniel R."/>
            <person name="Simeonova D.D."/>
        </authorList>
    </citation>
    <scope>NUCLEOTIDE SEQUENCE [LARGE SCALE GENOMIC DNA]</scope>
    <source>
        <strain evidence="9 10">KoM1</strain>
    </source>
</reference>
<dbReference type="RefSeq" id="WP_023494995.1">
    <property type="nucleotide sequence ID" value="NZ_AYLO01000077.1"/>
</dbReference>
<organism evidence="9 10">
    <name type="scientific">Methyloglobulus morosus KoM1</name>
    <dbReference type="NCBI Taxonomy" id="1116472"/>
    <lineage>
        <taxon>Bacteria</taxon>
        <taxon>Pseudomonadati</taxon>
        <taxon>Pseudomonadota</taxon>
        <taxon>Gammaproteobacteria</taxon>
        <taxon>Methylococcales</taxon>
        <taxon>Methylococcaceae</taxon>
        <taxon>Methyloglobulus</taxon>
    </lineage>
</organism>
<evidence type="ECO:0000256" key="5">
    <source>
        <dbReference type="ARBA" id="ARBA00023304"/>
    </source>
</evidence>
<keyword evidence="1" id="KW-0432">Leucine biosynthesis</keyword>
<evidence type="ECO:0000259" key="8">
    <source>
        <dbReference type="PROSITE" id="PS50991"/>
    </source>
</evidence>
<dbReference type="UniPathway" id="UPA00048">
    <property type="reaction ID" value="UER00070"/>
</dbReference>
<dbReference type="Gene3D" id="3.20.20.70">
    <property type="entry name" value="Aldolase class I"/>
    <property type="match status" value="1"/>
</dbReference>
<evidence type="ECO:0000256" key="7">
    <source>
        <dbReference type="RuleBase" id="RU003523"/>
    </source>
</evidence>
<dbReference type="PATRIC" id="fig|1116472.3.peg.2262"/>
<dbReference type="InterPro" id="IPR000891">
    <property type="entry name" value="PYR_CT"/>
</dbReference>
<keyword evidence="4" id="KW-0464">Manganese</keyword>